<evidence type="ECO:0000259" key="13">
    <source>
        <dbReference type="PROSITE" id="PS51352"/>
    </source>
</evidence>
<comment type="function">
    <text evidence="1">Thiol-specific peroxidase that catalyzes the reduction of hydrogen peroxide and organic hydroperoxides to water and alcohols, respectively. Plays a role in cell protection against oxidative stress by detoxifying peroxides and as sensor of hydrogen peroxide-mediated signaling events.</text>
</comment>
<comment type="caution">
    <text evidence="14">The sequence shown here is derived from an EMBL/GenBank/DDBJ whole genome shotgun (WGS) entry which is preliminary data.</text>
</comment>
<dbReference type="PIRSF" id="PIRSF000239">
    <property type="entry name" value="AHPC"/>
    <property type="match status" value="1"/>
</dbReference>
<name>A0ABR8PKE8_9BACL</name>
<dbReference type="RefSeq" id="WP_191689992.1">
    <property type="nucleotide sequence ID" value="NZ_JACSQY010000006.1"/>
</dbReference>
<dbReference type="Proteomes" id="UP000659496">
    <property type="component" value="Unassembled WGS sequence"/>
</dbReference>
<feature type="domain" description="Thioredoxin" evidence="13">
    <location>
        <begin position="3"/>
        <end position="157"/>
    </location>
</feature>
<reference evidence="14 15" key="1">
    <citation type="submission" date="2020-08" db="EMBL/GenBank/DDBJ databases">
        <title>A Genomic Blueprint of the Chicken Gut Microbiome.</title>
        <authorList>
            <person name="Gilroy R."/>
            <person name="Ravi A."/>
            <person name="Getino M."/>
            <person name="Pursley I."/>
            <person name="Horton D.L."/>
            <person name="Alikhan N.-F."/>
            <person name="Baker D."/>
            <person name="Gharbi K."/>
            <person name="Hall N."/>
            <person name="Watson M."/>
            <person name="Adriaenssens E.M."/>
            <person name="Foster-Nyarko E."/>
            <person name="Jarju S."/>
            <person name="Secka A."/>
            <person name="Antonio M."/>
            <person name="Oren A."/>
            <person name="Chaudhuri R."/>
            <person name="La Ragione R.M."/>
            <person name="Hildebrand F."/>
            <person name="Pallen M.J."/>
        </authorList>
    </citation>
    <scope>NUCLEOTIDE SEQUENCE [LARGE SCALE GENOMIC DNA]</scope>
    <source>
        <strain evidence="14 15">Sa3CUA8</strain>
    </source>
</reference>
<evidence type="ECO:0000256" key="4">
    <source>
        <dbReference type="ARBA" id="ARBA00022559"/>
    </source>
</evidence>
<evidence type="ECO:0000256" key="8">
    <source>
        <dbReference type="ARBA" id="ARBA00023284"/>
    </source>
</evidence>
<keyword evidence="5" id="KW-0049">Antioxidant</keyword>
<comment type="similarity">
    <text evidence="10">Belongs to the peroxiredoxin family. BCP/PrxQ subfamily.</text>
</comment>
<dbReference type="InterPro" id="IPR050924">
    <property type="entry name" value="Peroxiredoxin_BCP/PrxQ"/>
</dbReference>
<keyword evidence="7" id="KW-1015">Disulfide bond</keyword>
<gene>
    <name evidence="14" type="primary">bcp</name>
    <name evidence="14" type="ORF">H9659_09955</name>
</gene>
<dbReference type="InterPro" id="IPR000866">
    <property type="entry name" value="AhpC/TSA"/>
</dbReference>
<evidence type="ECO:0000256" key="3">
    <source>
        <dbReference type="ARBA" id="ARBA00013017"/>
    </source>
</evidence>
<evidence type="ECO:0000256" key="11">
    <source>
        <dbReference type="ARBA" id="ARBA00041373"/>
    </source>
</evidence>
<proteinExistence type="inferred from homology"/>
<dbReference type="InterPro" id="IPR036249">
    <property type="entry name" value="Thioredoxin-like_sf"/>
</dbReference>
<accession>A0ABR8PKE8</accession>
<dbReference type="SUPFAM" id="SSF52833">
    <property type="entry name" value="Thioredoxin-like"/>
    <property type="match status" value="1"/>
</dbReference>
<evidence type="ECO:0000256" key="12">
    <source>
        <dbReference type="ARBA" id="ARBA00049091"/>
    </source>
</evidence>
<evidence type="ECO:0000256" key="9">
    <source>
        <dbReference type="ARBA" id="ARBA00032824"/>
    </source>
</evidence>
<keyword evidence="8" id="KW-0676">Redox-active center</keyword>
<evidence type="ECO:0000256" key="2">
    <source>
        <dbReference type="ARBA" id="ARBA00011245"/>
    </source>
</evidence>
<evidence type="ECO:0000256" key="10">
    <source>
        <dbReference type="ARBA" id="ARBA00038489"/>
    </source>
</evidence>
<dbReference type="PANTHER" id="PTHR42801:SF4">
    <property type="entry name" value="AHPC_TSA FAMILY PROTEIN"/>
    <property type="match status" value="1"/>
</dbReference>
<evidence type="ECO:0000256" key="1">
    <source>
        <dbReference type="ARBA" id="ARBA00003330"/>
    </source>
</evidence>
<evidence type="ECO:0000256" key="6">
    <source>
        <dbReference type="ARBA" id="ARBA00023002"/>
    </source>
</evidence>
<keyword evidence="6" id="KW-0560">Oxidoreductase</keyword>
<comment type="subunit">
    <text evidence="2">Monomer.</text>
</comment>
<evidence type="ECO:0000256" key="5">
    <source>
        <dbReference type="ARBA" id="ARBA00022862"/>
    </source>
</evidence>
<sequence length="164" mass="18278">MSTLEGLHAPEFTLQNEKGNPVSLSDYAGKKYVILYFYPKDSTPGCTLEAQTFKESHSDFSALDAVILGVSPDGEASHLKFIDKHGLPFSLLADTEHTVCELYGVWKLKKTFGKEYMGVERSTFLIDPTGTVIKEWRKVKVDGHIDTVYRTLLQVSNEGNGESQ</sequence>
<comment type="catalytic activity">
    <reaction evidence="12">
        <text>a hydroperoxide + [thioredoxin]-dithiol = an alcohol + [thioredoxin]-disulfide + H2O</text>
        <dbReference type="Rhea" id="RHEA:62620"/>
        <dbReference type="Rhea" id="RHEA-COMP:10698"/>
        <dbReference type="Rhea" id="RHEA-COMP:10700"/>
        <dbReference type="ChEBI" id="CHEBI:15377"/>
        <dbReference type="ChEBI" id="CHEBI:29950"/>
        <dbReference type="ChEBI" id="CHEBI:30879"/>
        <dbReference type="ChEBI" id="CHEBI:35924"/>
        <dbReference type="ChEBI" id="CHEBI:50058"/>
        <dbReference type="EC" id="1.11.1.24"/>
    </reaction>
</comment>
<dbReference type="GO" id="GO:0004601">
    <property type="term" value="F:peroxidase activity"/>
    <property type="evidence" value="ECO:0007669"/>
    <property type="project" value="UniProtKB-KW"/>
</dbReference>
<keyword evidence="15" id="KW-1185">Reference proteome</keyword>
<dbReference type="Gene3D" id="3.40.30.10">
    <property type="entry name" value="Glutaredoxin"/>
    <property type="match status" value="1"/>
</dbReference>
<dbReference type="EMBL" id="JACSQY010000006">
    <property type="protein sequence ID" value="MBD7908652.1"/>
    <property type="molecule type" value="Genomic_DNA"/>
</dbReference>
<evidence type="ECO:0000256" key="7">
    <source>
        <dbReference type="ARBA" id="ARBA00023157"/>
    </source>
</evidence>
<dbReference type="PROSITE" id="PS51352">
    <property type="entry name" value="THIOREDOXIN_2"/>
    <property type="match status" value="1"/>
</dbReference>
<dbReference type="EC" id="1.11.1.24" evidence="3"/>
<dbReference type="InterPro" id="IPR024706">
    <property type="entry name" value="Peroxiredoxin_AhpC-typ"/>
</dbReference>
<dbReference type="Pfam" id="PF00578">
    <property type="entry name" value="AhpC-TSA"/>
    <property type="match status" value="1"/>
</dbReference>
<dbReference type="InterPro" id="IPR013766">
    <property type="entry name" value="Thioredoxin_domain"/>
</dbReference>
<keyword evidence="4 14" id="KW-0575">Peroxidase</keyword>
<dbReference type="NCBIfam" id="NF006960">
    <property type="entry name" value="PRK09437.1"/>
    <property type="match status" value="1"/>
</dbReference>
<evidence type="ECO:0000313" key="15">
    <source>
        <dbReference type="Proteomes" id="UP000659496"/>
    </source>
</evidence>
<dbReference type="CDD" id="cd03017">
    <property type="entry name" value="PRX_BCP"/>
    <property type="match status" value="1"/>
</dbReference>
<dbReference type="PANTHER" id="PTHR42801">
    <property type="entry name" value="THIOREDOXIN-DEPENDENT PEROXIDE REDUCTASE"/>
    <property type="match status" value="1"/>
</dbReference>
<organism evidence="14 15">
    <name type="scientific">Sporosarcina gallistercoris</name>
    <dbReference type="NCBI Taxonomy" id="2762245"/>
    <lineage>
        <taxon>Bacteria</taxon>
        <taxon>Bacillati</taxon>
        <taxon>Bacillota</taxon>
        <taxon>Bacilli</taxon>
        <taxon>Bacillales</taxon>
        <taxon>Caryophanaceae</taxon>
        <taxon>Sporosarcina</taxon>
    </lineage>
</organism>
<protein>
    <recommendedName>
        <fullName evidence="3">thioredoxin-dependent peroxiredoxin</fullName>
        <ecNumber evidence="3">1.11.1.24</ecNumber>
    </recommendedName>
    <alternativeName>
        <fullName evidence="11">Bacterioferritin comigratory protein</fullName>
    </alternativeName>
    <alternativeName>
        <fullName evidence="9">Thioredoxin peroxidase</fullName>
    </alternativeName>
</protein>
<evidence type="ECO:0000313" key="14">
    <source>
        <dbReference type="EMBL" id="MBD7908652.1"/>
    </source>
</evidence>